<keyword evidence="4" id="KW-0472">Membrane</keyword>
<dbReference type="AlphaFoldDB" id="A0A2T3B642"/>
<gene>
    <name evidence="6" type="ORF">M430DRAFT_98339</name>
</gene>
<name>A0A2T3B642_AMORE</name>
<dbReference type="InterPro" id="IPR011701">
    <property type="entry name" value="MFS"/>
</dbReference>
<dbReference type="InterPro" id="IPR036259">
    <property type="entry name" value="MFS_trans_sf"/>
</dbReference>
<feature type="transmembrane region" description="Helical" evidence="4">
    <location>
        <begin position="101"/>
        <end position="123"/>
    </location>
</feature>
<dbReference type="Gene3D" id="1.20.1250.20">
    <property type="entry name" value="MFS general substrate transporter like domains"/>
    <property type="match status" value="2"/>
</dbReference>
<evidence type="ECO:0000256" key="2">
    <source>
        <dbReference type="ARBA" id="ARBA00006727"/>
    </source>
</evidence>
<feature type="transmembrane region" description="Helical" evidence="4">
    <location>
        <begin position="60"/>
        <end position="81"/>
    </location>
</feature>
<keyword evidence="4" id="KW-0812">Transmembrane</keyword>
<dbReference type="InterPro" id="IPR050327">
    <property type="entry name" value="Proton-linked_MCT"/>
</dbReference>
<proteinExistence type="inferred from homology"/>
<keyword evidence="4" id="KW-1133">Transmembrane helix</keyword>
<feature type="region of interest" description="Disordered" evidence="3">
    <location>
        <begin position="19"/>
        <end position="42"/>
    </location>
</feature>
<organism evidence="6 7">
    <name type="scientific">Amorphotheca resinae ATCC 22711</name>
    <dbReference type="NCBI Taxonomy" id="857342"/>
    <lineage>
        <taxon>Eukaryota</taxon>
        <taxon>Fungi</taxon>
        <taxon>Dikarya</taxon>
        <taxon>Ascomycota</taxon>
        <taxon>Pezizomycotina</taxon>
        <taxon>Leotiomycetes</taxon>
        <taxon>Helotiales</taxon>
        <taxon>Amorphothecaceae</taxon>
        <taxon>Amorphotheca</taxon>
    </lineage>
</organism>
<feature type="compositionally biased region" description="Polar residues" evidence="3">
    <location>
        <begin position="22"/>
        <end position="32"/>
    </location>
</feature>
<feature type="transmembrane region" description="Helical" evidence="4">
    <location>
        <begin position="192"/>
        <end position="217"/>
    </location>
</feature>
<feature type="transmembrane region" description="Helical" evidence="4">
    <location>
        <begin position="331"/>
        <end position="351"/>
    </location>
</feature>
<accession>A0A2T3B642</accession>
<dbReference type="PROSITE" id="PS50850">
    <property type="entry name" value="MFS"/>
    <property type="match status" value="1"/>
</dbReference>
<dbReference type="SUPFAM" id="SSF103473">
    <property type="entry name" value="MFS general substrate transporter"/>
    <property type="match status" value="1"/>
</dbReference>
<evidence type="ECO:0000259" key="5">
    <source>
        <dbReference type="PROSITE" id="PS50850"/>
    </source>
</evidence>
<protein>
    <recommendedName>
        <fullName evidence="5">Major facilitator superfamily (MFS) profile domain-containing protein</fullName>
    </recommendedName>
</protein>
<feature type="transmembrane region" description="Helical" evidence="4">
    <location>
        <begin position="135"/>
        <end position="156"/>
    </location>
</feature>
<dbReference type="RefSeq" id="XP_024722358.1">
    <property type="nucleotide sequence ID" value="XM_024870116.1"/>
</dbReference>
<evidence type="ECO:0000256" key="3">
    <source>
        <dbReference type="SAM" id="MobiDB-lite"/>
    </source>
</evidence>
<dbReference type="GO" id="GO:0022857">
    <property type="term" value="F:transmembrane transporter activity"/>
    <property type="evidence" value="ECO:0007669"/>
    <property type="project" value="InterPro"/>
</dbReference>
<sequence>MSIASPYCSKDRAVVHQRDSSSIELADPNQTPHSDDVERGTVVGGEQETTLPRADGGKNAWLFLAGCFVFEALVWGFPFSFGVFQSFYTSHPPFNDHPSGIAIIGTCSTGVMYFFAPISLYALEAWPSIRRLSSILGLMIIVSALLASSFATRVWHLILTQGMLYGIGGSLLYSPTMFYLDEWFIQRKGLAFGIMWAGTGTSGVIFPFLLTALLNAYGFRTTLRVWSLTMLILCTPLIHFVKARVPVPSLSLPRRPISLSFLTSRVFLSFQLGNILESLGFFLPSIYLPSYARALHLPPTTCSLLLAFLNGSSIAGAIVMGHLCDLFPVTFIIALSTLSASLSVFLLWGLSSSLPSLLLFASLYGLSAGGFSAIWTGMMRAVQRADPLATLATLMGLFSAGRGIGAVLSGPLSELLLAAEPLRGAPAAYASPYGPLILFTGVSALLDLVCLGAGRHRT</sequence>
<feature type="transmembrane region" description="Helical" evidence="4">
    <location>
        <begin position="223"/>
        <end position="241"/>
    </location>
</feature>
<feature type="transmembrane region" description="Helical" evidence="4">
    <location>
        <begin position="162"/>
        <end position="180"/>
    </location>
</feature>
<evidence type="ECO:0000256" key="4">
    <source>
        <dbReference type="SAM" id="Phobius"/>
    </source>
</evidence>
<feature type="transmembrane region" description="Helical" evidence="4">
    <location>
        <begin position="357"/>
        <end position="376"/>
    </location>
</feature>
<feature type="domain" description="Major facilitator superfamily (MFS) profile" evidence="5">
    <location>
        <begin position="266"/>
        <end position="458"/>
    </location>
</feature>
<comment type="subcellular location">
    <subcellularLocation>
        <location evidence="1">Membrane</location>
        <topology evidence="1">Multi-pass membrane protein</topology>
    </subcellularLocation>
</comment>
<dbReference type="GO" id="GO:0016020">
    <property type="term" value="C:membrane"/>
    <property type="evidence" value="ECO:0007669"/>
    <property type="project" value="UniProtKB-SubCell"/>
</dbReference>
<dbReference type="Proteomes" id="UP000241818">
    <property type="component" value="Unassembled WGS sequence"/>
</dbReference>
<dbReference type="OrthoDB" id="2213137at2759"/>
<feature type="transmembrane region" description="Helical" evidence="4">
    <location>
        <begin position="433"/>
        <end position="454"/>
    </location>
</feature>
<feature type="transmembrane region" description="Helical" evidence="4">
    <location>
        <begin position="262"/>
        <end position="283"/>
    </location>
</feature>
<dbReference type="GeneID" id="36578197"/>
<dbReference type="InterPro" id="IPR020846">
    <property type="entry name" value="MFS_dom"/>
</dbReference>
<feature type="transmembrane region" description="Helical" evidence="4">
    <location>
        <begin position="303"/>
        <end position="324"/>
    </location>
</feature>
<dbReference type="PANTHER" id="PTHR11360">
    <property type="entry name" value="MONOCARBOXYLATE TRANSPORTER"/>
    <property type="match status" value="1"/>
</dbReference>
<feature type="transmembrane region" description="Helical" evidence="4">
    <location>
        <begin position="388"/>
        <end position="413"/>
    </location>
</feature>
<evidence type="ECO:0000313" key="7">
    <source>
        <dbReference type="Proteomes" id="UP000241818"/>
    </source>
</evidence>
<dbReference type="PANTHER" id="PTHR11360:SF287">
    <property type="entry name" value="MFS MONOCARBOXYLATE TRANSPORTER"/>
    <property type="match status" value="1"/>
</dbReference>
<evidence type="ECO:0000256" key="1">
    <source>
        <dbReference type="ARBA" id="ARBA00004141"/>
    </source>
</evidence>
<keyword evidence="7" id="KW-1185">Reference proteome</keyword>
<comment type="similarity">
    <text evidence="2">Belongs to the major facilitator superfamily. Monocarboxylate porter (TC 2.A.1.13) family.</text>
</comment>
<dbReference type="InParanoid" id="A0A2T3B642"/>
<dbReference type="EMBL" id="KZ679009">
    <property type="protein sequence ID" value="PSS22203.1"/>
    <property type="molecule type" value="Genomic_DNA"/>
</dbReference>
<reference evidence="6 7" key="1">
    <citation type="journal article" date="2018" name="New Phytol.">
        <title>Comparative genomics and transcriptomics depict ericoid mycorrhizal fungi as versatile saprotrophs and plant mutualists.</title>
        <authorList>
            <person name="Martino E."/>
            <person name="Morin E."/>
            <person name="Grelet G.A."/>
            <person name="Kuo A."/>
            <person name="Kohler A."/>
            <person name="Daghino S."/>
            <person name="Barry K.W."/>
            <person name="Cichocki N."/>
            <person name="Clum A."/>
            <person name="Dockter R.B."/>
            <person name="Hainaut M."/>
            <person name="Kuo R.C."/>
            <person name="LaButti K."/>
            <person name="Lindahl B.D."/>
            <person name="Lindquist E.A."/>
            <person name="Lipzen A."/>
            <person name="Khouja H.R."/>
            <person name="Magnuson J."/>
            <person name="Murat C."/>
            <person name="Ohm R.A."/>
            <person name="Singer S.W."/>
            <person name="Spatafora J.W."/>
            <person name="Wang M."/>
            <person name="Veneault-Fourrey C."/>
            <person name="Henrissat B."/>
            <person name="Grigoriev I.V."/>
            <person name="Martin F.M."/>
            <person name="Perotto S."/>
        </authorList>
    </citation>
    <scope>NUCLEOTIDE SEQUENCE [LARGE SCALE GENOMIC DNA]</scope>
    <source>
        <strain evidence="6 7">ATCC 22711</strain>
    </source>
</reference>
<evidence type="ECO:0000313" key="6">
    <source>
        <dbReference type="EMBL" id="PSS22203.1"/>
    </source>
</evidence>
<dbReference type="Pfam" id="PF07690">
    <property type="entry name" value="MFS_1"/>
    <property type="match status" value="1"/>
</dbReference>